<evidence type="ECO:0000256" key="4">
    <source>
        <dbReference type="ARBA" id="ARBA00023136"/>
    </source>
</evidence>
<keyword evidence="2" id="KW-0333">Golgi apparatus</keyword>
<dbReference type="Pfam" id="PF05719">
    <property type="entry name" value="GPP34"/>
    <property type="match status" value="1"/>
</dbReference>
<evidence type="ECO:0000256" key="3">
    <source>
        <dbReference type="ARBA" id="ARBA00023121"/>
    </source>
</evidence>
<evidence type="ECO:0000256" key="2">
    <source>
        <dbReference type="ARBA" id="ARBA00023034"/>
    </source>
</evidence>
<evidence type="ECO:0000256" key="5">
    <source>
        <dbReference type="SAM" id="MobiDB-lite"/>
    </source>
</evidence>
<evidence type="ECO:0000313" key="6">
    <source>
        <dbReference type="EMBL" id="SEG67881.1"/>
    </source>
</evidence>
<name>A0A1H6C4J0_9ACTN</name>
<dbReference type="GO" id="GO:0070273">
    <property type="term" value="F:phosphatidylinositol-4-phosphate binding"/>
    <property type="evidence" value="ECO:0007669"/>
    <property type="project" value="InterPro"/>
</dbReference>
<proteinExistence type="predicted"/>
<feature type="region of interest" description="Disordered" evidence="5">
    <location>
        <begin position="280"/>
        <end position="308"/>
    </location>
</feature>
<dbReference type="GO" id="GO:0005737">
    <property type="term" value="C:cytoplasm"/>
    <property type="evidence" value="ECO:0007669"/>
    <property type="project" value="UniProtKB-ARBA"/>
</dbReference>
<dbReference type="AlphaFoldDB" id="A0A1H6C4J0"/>
<comment type="subcellular location">
    <subcellularLocation>
        <location evidence="1">Golgi apparatus membrane</location>
        <topology evidence="1">Peripheral membrane protein</topology>
        <orientation evidence="1">Cytoplasmic side</orientation>
    </subcellularLocation>
</comment>
<keyword evidence="7" id="KW-1185">Reference proteome</keyword>
<organism evidence="6 7">
    <name type="scientific">Actinacidiphila yanglinensis</name>
    <dbReference type="NCBI Taxonomy" id="310779"/>
    <lineage>
        <taxon>Bacteria</taxon>
        <taxon>Bacillati</taxon>
        <taxon>Actinomycetota</taxon>
        <taxon>Actinomycetes</taxon>
        <taxon>Kitasatosporales</taxon>
        <taxon>Streptomycetaceae</taxon>
        <taxon>Actinacidiphila</taxon>
    </lineage>
</organism>
<accession>A0A1H6C4J0</accession>
<evidence type="ECO:0000256" key="1">
    <source>
        <dbReference type="ARBA" id="ARBA00004255"/>
    </source>
</evidence>
<keyword evidence="3" id="KW-0446">Lipid-binding</keyword>
<dbReference type="Gene3D" id="1.10.3630.10">
    <property type="entry name" value="yeast vps74-n-term truncation variant domain like"/>
    <property type="match status" value="1"/>
</dbReference>
<keyword evidence="4" id="KW-0472">Membrane</keyword>
<reference evidence="6 7" key="1">
    <citation type="submission" date="2016-10" db="EMBL/GenBank/DDBJ databases">
        <authorList>
            <person name="de Groot N.N."/>
        </authorList>
    </citation>
    <scope>NUCLEOTIDE SEQUENCE [LARGE SCALE GENOMIC DNA]</scope>
    <source>
        <strain evidence="6 7">CGMCC 4.2023</strain>
    </source>
</reference>
<dbReference type="EMBL" id="FNVU01000008">
    <property type="protein sequence ID" value="SEG67881.1"/>
    <property type="molecule type" value="Genomic_DNA"/>
</dbReference>
<protein>
    <submittedName>
        <fullName evidence="6">Golgi phosphoprotein 3 (GPP34)</fullName>
    </submittedName>
</protein>
<dbReference type="InterPro" id="IPR008628">
    <property type="entry name" value="GPP34-like"/>
</dbReference>
<evidence type="ECO:0000313" key="7">
    <source>
        <dbReference type="Proteomes" id="UP000236754"/>
    </source>
</evidence>
<dbReference type="GO" id="GO:0012505">
    <property type="term" value="C:endomembrane system"/>
    <property type="evidence" value="ECO:0007669"/>
    <property type="project" value="UniProtKB-ARBA"/>
</dbReference>
<sequence>MVRDPEVPLAVRPAVVRAEGCPPLVVMHNLICMTMGDELLLLAIDPRKRRIRGGGRLRFALRAAELAELAAGGRISLGARRIEVVEPSRGGDRRLNNVLHSLCRATPAPTVKDWLRETPRSLVSEYLSRLQDQRAVRVRRWRDRGGRTRHDILSVDVSRRRALVAHVDTVVRSGSAAPSSAESTLVLTALVQAAGLARTVYPGPRGFPARRRLARLVAADRLATTTAHAAVADLELADALATGVDLLSRRLYDELTDLYADFTTGGHSLGHDLDPGAWSGADSTSHTGVHHAPGDHGGAHHGGGGDGW</sequence>
<gene>
    <name evidence="6" type="ORF">SAMN05216223_10836</name>
</gene>
<dbReference type="Proteomes" id="UP000236754">
    <property type="component" value="Unassembled WGS sequence"/>
</dbReference>
<dbReference type="InterPro" id="IPR038261">
    <property type="entry name" value="GPP34-like_sf"/>
</dbReference>